<dbReference type="AlphaFoldDB" id="A0A5N4DJD7"/>
<name>A0A5N4DJD7_CAMDR</name>
<accession>A0A5N4DJD7</accession>
<gene>
    <name evidence="1" type="ORF">Cadr_000008876</name>
</gene>
<keyword evidence="1" id="KW-0489">Methyltransferase</keyword>
<dbReference type="GO" id="GO:0032259">
    <property type="term" value="P:methylation"/>
    <property type="evidence" value="ECO:0007669"/>
    <property type="project" value="UniProtKB-KW"/>
</dbReference>
<keyword evidence="2" id="KW-1185">Reference proteome</keyword>
<organism evidence="1 2">
    <name type="scientific">Camelus dromedarius</name>
    <name type="common">Dromedary</name>
    <name type="synonym">Arabian camel</name>
    <dbReference type="NCBI Taxonomy" id="9838"/>
    <lineage>
        <taxon>Eukaryota</taxon>
        <taxon>Metazoa</taxon>
        <taxon>Chordata</taxon>
        <taxon>Craniata</taxon>
        <taxon>Vertebrata</taxon>
        <taxon>Euteleostomi</taxon>
        <taxon>Mammalia</taxon>
        <taxon>Eutheria</taxon>
        <taxon>Laurasiatheria</taxon>
        <taxon>Artiodactyla</taxon>
        <taxon>Tylopoda</taxon>
        <taxon>Camelidae</taxon>
        <taxon>Camelus</taxon>
    </lineage>
</organism>
<comment type="caution">
    <text evidence="1">The sequence shown here is derived from an EMBL/GenBank/DDBJ whole genome shotgun (WGS) entry which is preliminary data.</text>
</comment>
<evidence type="ECO:0000313" key="2">
    <source>
        <dbReference type="Proteomes" id="UP000299084"/>
    </source>
</evidence>
<keyword evidence="1" id="KW-0808">Transferase</keyword>
<evidence type="ECO:0000313" key="1">
    <source>
        <dbReference type="EMBL" id="KAB1271207.1"/>
    </source>
</evidence>
<proteinExistence type="predicted"/>
<dbReference type="GO" id="GO:0008168">
    <property type="term" value="F:methyltransferase activity"/>
    <property type="evidence" value="ECO:0007669"/>
    <property type="project" value="UniProtKB-KW"/>
</dbReference>
<sequence>MYETRVLTFSPEFSEFIIRPLMDALSESSRIAVNQSCGKWNDVYPRKEWEQKASWGTMASRRAAHSQKRHKLTRLVNQLHVTELGKPGSSLRSWR</sequence>
<reference evidence="1 2" key="1">
    <citation type="journal article" date="2019" name="Mol. Ecol. Resour.">
        <title>Improving Illumina assemblies with Hi-C and long reads: an example with the North African dromedary.</title>
        <authorList>
            <person name="Elbers J.P."/>
            <person name="Rogers M.F."/>
            <person name="Perelman P.L."/>
            <person name="Proskuryakova A.A."/>
            <person name="Serdyukova N.A."/>
            <person name="Johnson W.E."/>
            <person name="Horin P."/>
            <person name="Corander J."/>
            <person name="Murphy D."/>
            <person name="Burger P.A."/>
        </authorList>
    </citation>
    <scope>NUCLEOTIDE SEQUENCE [LARGE SCALE GENOMIC DNA]</scope>
    <source>
        <strain evidence="1">Drom800</strain>
        <tissue evidence="1">Blood</tissue>
    </source>
</reference>
<protein>
    <submittedName>
        <fullName evidence="1">Putative methyltransferase TARBP1</fullName>
    </submittedName>
</protein>
<dbReference type="EMBL" id="JWIN03000011">
    <property type="protein sequence ID" value="KAB1271207.1"/>
    <property type="molecule type" value="Genomic_DNA"/>
</dbReference>
<dbReference type="Proteomes" id="UP000299084">
    <property type="component" value="Unassembled WGS sequence"/>
</dbReference>